<evidence type="ECO:0000313" key="2">
    <source>
        <dbReference type="Proteomes" id="UP000054166"/>
    </source>
</evidence>
<dbReference type="EMBL" id="KN832991">
    <property type="protein sequence ID" value="KIM83370.1"/>
    <property type="molecule type" value="Genomic_DNA"/>
</dbReference>
<dbReference type="HOGENOM" id="CLU_1687326_0_0_1"/>
<dbReference type="Proteomes" id="UP000054166">
    <property type="component" value="Unassembled WGS sequence"/>
</dbReference>
<keyword evidence="2" id="KW-1185">Reference proteome</keyword>
<gene>
    <name evidence="1" type="ORF">PILCRDRAFT_88182</name>
</gene>
<dbReference type="AlphaFoldDB" id="A0A0C3FG38"/>
<protein>
    <submittedName>
        <fullName evidence="1">Uncharacterized protein</fullName>
    </submittedName>
</protein>
<organism evidence="1 2">
    <name type="scientific">Piloderma croceum (strain F 1598)</name>
    <dbReference type="NCBI Taxonomy" id="765440"/>
    <lineage>
        <taxon>Eukaryota</taxon>
        <taxon>Fungi</taxon>
        <taxon>Dikarya</taxon>
        <taxon>Basidiomycota</taxon>
        <taxon>Agaricomycotina</taxon>
        <taxon>Agaricomycetes</taxon>
        <taxon>Agaricomycetidae</taxon>
        <taxon>Atheliales</taxon>
        <taxon>Atheliaceae</taxon>
        <taxon>Piloderma</taxon>
    </lineage>
</organism>
<proteinExistence type="predicted"/>
<reference evidence="2" key="2">
    <citation type="submission" date="2015-01" db="EMBL/GenBank/DDBJ databases">
        <title>Evolutionary Origins and Diversification of the Mycorrhizal Mutualists.</title>
        <authorList>
            <consortium name="DOE Joint Genome Institute"/>
            <consortium name="Mycorrhizal Genomics Consortium"/>
            <person name="Kohler A."/>
            <person name="Kuo A."/>
            <person name="Nagy L.G."/>
            <person name="Floudas D."/>
            <person name="Copeland A."/>
            <person name="Barry K.W."/>
            <person name="Cichocki N."/>
            <person name="Veneault-Fourrey C."/>
            <person name="LaButti K."/>
            <person name="Lindquist E.A."/>
            <person name="Lipzen A."/>
            <person name="Lundell T."/>
            <person name="Morin E."/>
            <person name="Murat C."/>
            <person name="Riley R."/>
            <person name="Ohm R."/>
            <person name="Sun H."/>
            <person name="Tunlid A."/>
            <person name="Henrissat B."/>
            <person name="Grigoriev I.V."/>
            <person name="Hibbett D.S."/>
            <person name="Martin F."/>
        </authorList>
    </citation>
    <scope>NUCLEOTIDE SEQUENCE [LARGE SCALE GENOMIC DNA]</scope>
    <source>
        <strain evidence="2">F 1598</strain>
    </source>
</reference>
<dbReference type="InParanoid" id="A0A0C3FG38"/>
<name>A0A0C3FG38_PILCF</name>
<sequence length="156" mass="17636">MTAPMIYITVTAFFGCPSGATWPSQPDRGRTPLRATANMSLEEATMRTLVFCSRDPDGTQSSDVPETKHHNPVVQAEVALGEWREEVEELKRLLEEQVIGSNAVHIKTEIKMLKQTIADLNAAVRSPREKLTEAKEKHRLGSWRRIWTSLRIIKRG</sequence>
<reference evidence="1 2" key="1">
    <citation type="submission" date="2014-04" db="EMBL/GenBank/DDBJ databases">
        <authorList>
            <consortium name="DOE Joint Genome Institute"/>
            <person name="Kuo A."/>
            <person name="Tarkka M."/>
            <person name="Buscot F."/>
            <person name="Kohler A."/>
            <person name="Nagy L.G."/>
            <person name="Floudas D."/>
            <person name="Copeland A."/>
            <person name="Barry K.W."/>
            <person name="Cichocki N."/>
            <person name="Veneault-Fourrey C."/>
            <person name="LaButti K."/>
            <person name="Lindquist E.A."/>
            <person name="Lipzen A."/>
            <person name="Lundell T."/>
            <person name="Morin E."/>
            <person name="Murat C."/>
            <person name="Sun H."/>
            <person name="Tunlid A."/>
            <person name="Henrissat B."/>
            <person name="Grigoriev I.V."/>
            <person name="Hibbett D.S."/>
            <person name="Martin F."/>
            <person name="Nordberg H.P."/>
            <person name="Cantor M.N."/>
            <person name="Hua S.X."/>
        </authorList>
    </citation>
    <scope>NUCLEOTIDE SEQUENCE [LARGE SCALE GENOMIC DNA]</scope>
    <source>
        <strain evidence="1 2">F 1598</strain>
    </source>
</reference>
<accession>A0A0C3FG38</accession>
<evidence type="ECO:0000313" key="1">
    <source>
        <dbReference type="EMBL" id="KIM83370.1"/>
    </source>
</evidence>